<keyword evidence="3" id="KW-1185">Reference proteome</keyword>
<organism evidence="2 3">
    <name type="scientific">[Eubacterium] hominis</name>
    <dbReference type="NCBI Taxonomy" id="2764325"/>
    <lineage>
        <taxon>Bacteria</taxon>
        <taxon>Bacillati</taxon>
        <taxon>Bacillota</taxon>
        <taxon>Erysipelotrichia</taxon>
        <taxon>Erysipelotrichales</taxon>
        <taxon>Erysipelotrichaceae</taxon>
        <taxon>Amedibacillus</taxon>
    </lineage>
</organism>
<protein>
    <submittedName>
        <fullName evidence="2">Uncharacterized protein</fullName>
    </submittedName>
</protein>
<dbReference type="AlphaFoldDB" id="A0A7G9GQP0"/>
<proteinExistence type="predicted"/>
<dbReference type="RefSeq" id="WP_002610995.1">
    <property type="nucleotide sequence ID" value="NZ_CP060636.1"/>
</dbReference>
<dbReference type="KEGG" id="ehn:H9Q80_03995"/>
<evidence type="ECO:0000256" key="1">
    <source>
        <dbReference type="SAM" id="MobiDB-lite"/>
    </source>
</evidence>
<feature type="compositionally biased region" description="Polar residues" evidence="1">
    <location>
        <begin position="374"/>
        <end position="395"/>
    </location>
</feature>
<feature type="compositionally biased region" description="Acidic residues" evidence="1">
    <location>
        <begin position="413"/>
        <end position="422"/>
    </location>
</feature>
<dbReference type="EMBL" id="CP060636">
    <property type="protein sequence ID" value="QNM13122.1"/>
    <property type="molecule type" value="Genomic_DNA"/>
</dbReference>
<accession>A0A7G9GQP0</accession>
<gene>
    <name evidence="2" type="ORF">H9Q80_03995</name>
</gene>
<sequence>MNDTKMDIQRSGETIERTAVKYSAKATKGLAKLTKMLTLYGIKMFANPLNAIKKDGPNKTLIHTPELTKEEAKVMIAKLREAEILATYREVEPSGREIRRGISIHNQEKMAKNDIKLAQWKDRAVKYERFSLLGKFCESQADKYQNLVNQENRMPAENKYIFIVNQRHSNALNEMLADIREMRLTKDFDNSVFEKEMDENLVPELKMEDMELTVESMEEGIEYGNRMIAEFPHADTCRHIITKEEFVEHYEDMCSQEVFGATLQDEDHVMVVYHKSSRERMEEIMGTDGHKIIEYGANGGETLQNLKNGDAPIHAIVPKEEMKNFREKYEGYDYIARKQEDGNYEIHVSEHQTKMIDREMKLKNQQAHEDLKQQEQSIDLNKDSVQMENKENSISWAEKDMANQEDLSSLNEFDLELNKEDE</sequence>
<name>A0A7G9GQP0_9FIRM</name>
<evidence type="ECO:0000313" key="2">
    <source>
        <dbReference type="EMBL" id="QNM13122.1"/>
    </source>
</evidence>
<reference evidence="2 3" key="1">
    <citation type="submission" date="2020-08" db="EMBL/GenBank/DDBJ databases">
        <authorList>
            <person name="Liu C."/>
            <person name="Sun Q."/>
        </authorList>
    </citation>
    <scope>NUCLEOTIDE SEQUENCE [LARGE SCALE GENOMIC DNA]</scope>
    <source>
        <strain evidence="2 3">NSJ-61</strain>
    </source>
</reference>
<dbReference type="Proteomes" id="UP000515856">
    <property type="component" value="Chromosome"/>
</dbReference>
<evidence type="ECO:0000313" key="3">
    <source>
        <dbReference type="Proteomes" id="UP000515856"/>
    </source>
</evidence>
<feature type="region of interest" description="Disordered" evidence="1">
    <location>
        <begin position="365"/>
        <end position="422"/>
    </location>
</feature>